<dbReference type="AlphaFoldDB" id="A0A7C4FHD6"/>
<keyword evidence="7" id="KW-1278">Translocase</keyword>
<dbReference type="GO" id="GO:0005524">
    <property type="term" value="F:ATP binding"/>
    <property type="evidence" value="ECO:0007669"/>
    <property type="project" value="UniProtKB-KW"/>
</dbReference>
<evidence type="ECO:0000256" key="2">
    <source>
        <dbReference type="ARBA" id="ARBA00022475"/>
    </source>
</evidence>
<dbReference type="InterPro" id="IPR003593">
    <property type="entry name" value="AAA+_ATPase"/>
</dbReference>
<accession>A0A7C4FHD6</accession>
<evidence type="ECO:0000256" key="8">
    <source>
        <dbReference type="ARBA" id="ARBA00023136"/>
    </source>
</evidence>
<dbReference type="PANTHER" id="PTHR43790:SF3">
    <property type="entry name" value="D-ALLOSE IMPORT ATP-BINDING PROTEIN ALSA-RELATED"/>
    <property type="match status" value="1"/>
</dbReference>
<evidence type="ECO:0000313" key="11">
    <source>
        <dbReference type="EMBL" id="HGI87508.1"/>
    </source>
</evidence>
<dbReference type="InterPro" id="IPR003439">
    <property type="entry name" value="ABC_transporter-like_ATP-bd"/>
</dbReference>
<evidence type="ECO:0000256" key="5">
    <source>
        <dbReference type="ARBA" id="ARBA00022741"/>
    </source>
</evidence>
<evidence type="ECO:0000256" key="3">
    <source>
        <dbReference type="ARBA" id="ARBA00022597"/>
    </source>
</evidence>
<dbReference type="Gene3D" id="3.40.50.300">
    <property type="entry name" value="P-loop containing nucleotide triphosphate hydrolases"/>
    <property type="match status" value="2"/>
</dbReference>
<reference evidence="11" key="1">
    <citation type="journal article" date="2020" name="mSystems">
        <title>Genome- and Community-Level Interaction Insights into Carbon Utilization and Element Cycling Functions of Hydrothermarchaeota in Hydrothermal Sediment.</title>
        <authorList>
            <person name="Zhou Z."/>
            <person name="Liu Y."/>
            <person name="Xu W."/>
            <person name="Pan J."/>
            <person name="Luo Z.H."/>
            <person name="Li M."/>
        </authorList>
    </citation>
    <scope>NUCLEOTIDE SEQUENCE [LARGE SCALE GENOMIC DNA]</scope>
    <source>
        <strain evidence="11">SpSt-732</strain>
    </source>
</reference>
<dbReference type="PROSITE" id="PS00211">
    <property type="entry name" value="ABC_TRANSPORTER_1"/>
    <property type="match status" value="1"/>
</dbReference>
<evidence type="ECO:0000256" key="6">
    <source>
        <dbReference type="ARBA" id="ARBA00022840"/>
    </source>
</evidence>
<keyword evidence="3" id="KW-0762">Sugar transport</keyword>
<feature type="transmembrane region" description="Helical" evidence="9">
    <location>
        <begin position="36"/>
        <end position="59"/>
    </location>
</feature>
<keyword evidence="1" id="KW-0813">Transport</keyword>
<evidence type="ECO:0000256" key="7">
    <source>
        <dbReference type="ARBA" id="ARBA00022967"/>
    </source>
</evidence>
<keyword evidence="8 9" id="KW-0472">Membrane</keyword>
<keyword evidence="5" id="KW-0547">Nucleotide-binding</keyword>
<dbReference type="PROSITE" id="PS50893">
    <property type="entry name" value="ABC_TRANSPORTER_2"/>
    <property type="match status" value="2"/>
</dbReference>
<protein>
    <submittedName>
        <fullName evidence="11">Sugar ABC transporter ATP-binding protein</fullName>
    </submittedName>
</protein>
<evidence type="ECO:0000256" key="9">
    <source>
        <dbReference type="SAM" id="Phobius"/>
    </source>
</evidence>
<keyword evidence="6 11" id="KW-0067">ATP-binding</keyword>
<evidence type="ECO:0000256" key="1">
    <source>
        <dbReference type="ARBA" id="ARBA00022448"/>
    </source>
</evidence>
<evidence type="ECO:0000259" key="10">
    <source>
        <dbReference type="PROSITE" id="PS50893"/>
    </source>
</evidence>
<keyword evidence="4" id="KW-0677">Repeat</keyword>
<dbReference type="CDD" id="cd03215">
    <property type="entry name" value="ABC_Carb_Monos_II"/>
    <property type="match status" value="1"/>
</dbReference>
<dbReference type="Pfam" id="PF00005">
    <property type="entry name" value="ABC_tran"/>
    <property type="match status" value="2"/>
</dbReference>
<sequence length="626" mass="69118">MPPLIKTMDSPMASTLRPKNHVSRTCQFEGSQNFGLIAPVTIDIIAIAITMLNMGILPLTRSSSLMLKRSHPKPSWCIHLGVLNKLMLSAQPDVISKVFNSVLRILCMDIVALGVAVSKAVAGSTPHPILVVENLWKRYPGVVAVKGASIKVFESEIVGLVGENGAGKSTLLKCVTGVIRRDSGRVLWMGRAVDFHSPSEALKHGVMYVPQDIVLAKNLSISDNIFLGMEGKSMLATREAHRELSIAKQLLSELGVDVDPQIRGGEVGAAIAQIALIARALHFRARLIALDEPTSALGPVEVDRLLDIMVKLRSRGISMIFVSHKIEEVMRVADRIYVMRDGEIVAEFDRSRFNLNDIVKAMIAREIREFFPKEKVPIGEKVLEVKDLSDYYGLVKSVSFYVRRGEILGIYGIVGSGRTEMALTLIGYRRRRKGEVYVNGALVNIMRPSDALRYGIAYLPEDWRLALVYLLSIKDNIALPIAQTLKTVNLGLASPINLKSERELASKFIESLRIVPRDPYRRTMQLSGGNRQKVALAKLLATKASVLILDEPTHGIDVGTKVEIRRLMVDLAKEGKAIVLISSELPEVINMSDRILVMREGKVVAEFTRERATEEDVVKAAILKMG</sequence>
<feature type="domain" description="ABC transporter" evidence="10">
    <location>
        <begin position="380"/>
        <end position="625"/>
    </location>
</feature>
<comment type="caution">
    <text evidence="11">The sequence shown here is derived from an EMBL/GenBank/DDBJ whole genome shotgun (WGS) entry which is preliminary data.</text>
</comment>
<evidence type="ECO:0000256" key="4">
    <source>
        <dbReference type="ARBA" id="ARBA00022737"/>
    </source>
</evidence>
<dbReference type="EMBL" id="DTFF01000036">
    <property type="protein sequence ID" value="HGI87508.1"/>
    <property type="molecule type" value="Genomic_DNA"/>
</dbReference>
<proteinExistence type="predicted"/>
<keyword evidence="9" id="KW-1133">Transmembrane helix</keyword>
<dbReference type="PANTHER" id="PTHR43790">
    <property type="entry name" value="CARBOHYDRATE TRANSPORT ATP-BINDING PROTEIN MG119-RELATED"/>
    <property type="match status" value="1"/>
</dbReference>
<gene>
    <name evidence="11" type="ORF">ENV14_03845</name>
</gene>
<dbReference type="CDD" id="cd03216">
    <property type="entry name" value="ABC_Carb_Monos_I"/>
    <property type="match status" value="1"/>
</dbReference>
<keyword evidence="9" id="KW-0812">Transmembrane</keyword>
<dbReference type="GO" id="GO:0016887">
    <property type="term" value="F:ATP hydrolysis activity"/>
    <property type="evidence" value="ECO:0007669"/>
    <property type="project" value="InterPro"/>
</dbReference>
<feature type="domain" description="ABC transporter" evidence="10">
    <location>
        <begin position="130"/>
        <end position="366"/>
    </location>
</feature>
<name>A0A7C4FHD6_9CREN</name>
<keyword evidence="2" id="KW-1003">Cell membrane</keyword>
<organism evidence="11">
    <name type="scientific">Ignisphaera aggregans</name>
    <dbReference type="NCBI Taxonomy" id="334771"/>
    <lineage>
        <taxon>Archaea</taxon>
        <taxon>Thermoproteota</taxon>
        <taxon>Thermoprotei</taxon>
        <taxon>Desulfurococcales</taxon>
        <taxon>Desulfurococcaceae</taxon>
        <taxon>Ignisphaera</taxon>
    </lineage>
</organism>
<dbReference type="SMART" id="SM00382">
    <property type="entry name" value="AAA"/>
    <property type="match status" value="2"/>
</dbReference>
<dbReference type="InterPro" id="IPR050107">
    <property type="entry name" value="ABC_carbohydrate_import_ATPase"/>
</dbReference>
<dbReference type="InterPro" id="IPR027417">
    <property type="entry name" value="P-loop_NTPase"/>
</dbReference>
<dbReference type="SUPFAM" id="SSF52540">
    <property type="entry name" value="P-loop containing nucleoside triphosphate hydrolases"/>
    <property type="match status" value="2"/>
</dbReference>
<dbReference type="InterPro" id="IPR017871">
    <property type="entry name" value="ABC_transporter-like_CS"/>
</dbReference>